<dbReference type="EMBL" id="JWZT01003586">
    <property type="protein sequence ID" value="KII66252.1"/>
    <property type="molecule type" value="Genomic_DNA"/>
</dbReference>
<protein>
    <submittedName>
        <fullName evidence="1">Uncharacterized protein</fullName>
    </submittedName>
</protein>
<reference evidence="1 2" key="1">
    <citation type="journal article" date="2014" name="Genome Biol. Evol.">
        <title>The genome of the myxosporean Thelohanellus kitauei shows adaptations to nutrient acquisition within its fish host.</title>
        <authorList>
            <person name="Yang Y."/>
            <person name="Xiong J."/>
            <person name="Zhou Z."/>
            <person name="Huo F."/>
            <person name="Miao W."/>
            <person name="Ran C."/>
            <person name="Liu Y."/>
            <person name="Zhang J."/>
            <person name="Feng J."/>
            <person name="Wang M."/>
            <person name="Wang M."/>
            <person name="Wang L."/>
            <person name="Yao B."/>
        </authorList>
    </citation>
    <scope>NUCLEOTIDE SEQUENCE [LARGE SCALE GENOMIC DNA]</scope>
    <source>
        <strain evidence="1">Wuqing</strain>
    </source>
</reference>
<dbReference type="Proteomes" id="UP000031668">
    <property type="component" value="Unassembled WGS sequence"/>
</dbReference>
<gene>
    <name evidence="1" type="ORF">RF11_14824</name>
</gene>
<proteinExistence type="predicted"/>
<accession>A0A0C2MXA9</accession>
<organism evidence="1 2">
    <name type="scientific">Thelohanellus kitauei</name>
    <name type="common">Myxosporean</name>
    <dbReference type="NCBI Taxonomy" id="669202"/>
    <lineage>
        <taxon>Eukaryota</taxon>
        <taxon>Metazoa</taxon>
        <taxon>Cnidaria</taxon>
        <taxon>Myxozoa</taxon>
        <taxon>Myxosporea</taxon>
        <taxon>Bivalvulida</taxon>
        <taxon>Platysporina</taxon>
        <taxon>Myxobolidae</taxon>
        <taxon>Thelohanellus</taxon>
    </lineage>
</organism>
<sequence length="123" mass="14569">MLGKPNVLAAILKCEIHILCERHCMLIEKTYLLNMIGKKIPIMIEIETILPTVYTMFRRSSVNNRKFQELRKAAERKIITFRLVNEVICLYRHLAVTISVRNYKRVINYFTDELSQRNIQISK</sequence>
<keyword evidence="2" id="KW-1185">Reference proteome</keyword>
<evidence type="ECO:0000313" key="1">
    <source>
        <dbReference type="EMBL" id="KII66252.1"/>
    </source>
</evidence>
<name>A0A0C2MXA9_THEKT</name>
<dbReference type="OrthoDB" id="10068441at2759"/>
<comment type="caution">
    <text evidence="1">The sequence shown here is derived from an EMBL/GenBank/DDBJ whole genome shotgun (WGS) entry which is preliminary data.</text>
</comment>
<dbReference type="AlphaFoldDB" id="A0A0C2MXA9"/>
<evidence type="ECO:0000313" key="2">
    <source>
        <dbReference type="Proteomes" id="UP000031668"/>
    </source>
</evidence>